<name>A0ABR2DA17_9ROSI</name>
<dbReference type="EMBL" id="JBBPBM010000033">
    <property type="protein sequence ID" value="KAK8533242.1"/>
    <property type="molecule type" value="Genomic_DNA"/>
</dbReference>
<dbReference type="CDD" id="cd06223">
    <property type="entry name" value="PRTases_typeI"/>
    <property type="match status" value="1"/>
</dbReference>
<comment type="caution">
    <text evidence="1">The sequence shown here is derived from an EMBL/GenBank/DDBJ whole genome shotgun (WGS) entry which is preliminary data.</text>
</comment>
<gene>
    <name evidence="1" type="ORF">V6N12_076518</name>
</gene>
<reference evidence="1 2" key="1">
    <citation type="journal article" date="2024" name="G3 (Bethesda)">
        <title>Genome assembly of Hibiscus sabdariffa L. provides insights into metabolisms of medicinal natural products.</title>
        <authorList>
            <person name="Kim T."/>
        </authorList>
    </citation>
    <scope>NUCLEOTIDE SEQUENCE [LARGE SCALE GENOMIC DNA]</scope>
    <source>
        <strain evidence="1">TK-2024</strain>
        <tissue evidence="1">Old leaves</tissue>
    </source>
</reference>
<evidence type="ECO:0000313" key="2">
    <source>
        <dbReference type="Proteomes" id="UP001472677"/>
    </source>
</evidence>
<keyword evidence="2" id="KW-1185">Reference proteome</keyword>
<accession>A0ABR2DA17</accession>
<dbReference type="Proteomes" id="UP001472677">
    <property type="component" value="Unassembled WGS sequence"/>
</dbReference>
<evidence type="ECO:0000313" key="1">
    <source>
        <dbReference type="EMBL" id="KAK8533242.1"/>
    </source>
</evidence>
<protein>
    <recommendedName>
        <fullName evidence="3">MATH domain-containing protein</fullName>
    </recommendedName>
</protein>
<proteinExistence type="predicted"/>
<organism evidence="1 2">
    <name type="scientific">Hibiscus sabdariffa</name>
    <name type="common">roselle</name>
    <dbReference type="NCBI Taxonomy" id="183260"/>
    <lineage>
        <taxon>Eukaryota</taxon>
        <taxon>Viridiplantae</taxon>
        <taxon>Streptophyta</taxon>
        <taxon>Embryophyta</taxon>
        <taxon>Tracheophyta</taxon>
        <taxon>Spermatophyta</taxon>
        <taxon>Magnoliopsida</taxon>
        <taxon>eudicotyledons</taxon>
        <taxon>Gunneridae</taxon>
        <taxon>Pentapetalae</taxon>
        <taxon>rosids</taxon>
        <taxon>malvids</taxon>
        <taxon>Malvales</taxon>
        <taxon>Malvaceae</taxon>
        <taxon>Malvoideae</taxon>
        <taxon>Hibiscus</taxon>
    </lineage>
</organism>
<evidence type="ECO:0008006" key="3">
    <source>
        <dbReference type="Google" id="ProtNLM"/>
    </source>
</evidence>
<dbReference type="InterPro" id="IPR000836">
    <property type="entry name" value="PRTase_dom"/>
</dbReference>
<sequence length="111" mass="13221">MNSTFMKWGWNDFLRIELTICERLVQDFYINVTVGRESNLSEGIIRIKSYVMRNDLFICPDRVAYVLVHALRKHVDLQFVELRKHVDSQFTEIRKEMTSLRQEFSTCKTGD</sequence>